<gene>
    <name evidence="2" type="ORF">J2Z37_002121</name>
</gene>
<dbReference type="EC" id="2.7.9.2" evidence="2"/>
<evidence type="ECO:0000313" key="2">
    <source>
        <dbReference type="EMBL" id="MBP1932120.1"/>
    </source>
</evidence>
<sequence length="543" mass="61633">MTQLDEFQNQLYLSEEDKKQGFWMQDEVHLAHALSPLYASYMLPAMTHGTKKAFETVKSPVLQFKMKYSDGRAYQATPPYPGNFEERLGEHQKFAQSRFPVMKKVLFDYVDQELLPFYNQLDDARRGPLSREQARQLVQQLHAFYERAWELHFEIVTPRSALCMALESLYGELTGEENATAVYELLTGVMNKTLETDRELWNLAEQMKAVPEVAAVLLKEPSGEWLAKLSETEAGQAFLAKLELFLEAYGYRTQNSHEFLDPTWVENPEHVLTTLSEYIQKNYSFEGEFTKGVRERERKYEQTLSRMPEGEKKAVFVQLYQWALDSWGLDEDHHFYIDAMLPAKSRLFLLEVGKLLVQEQVLTETDDLFYLHYDELVKCLAGTQKIEAEVIAERKRTHEENKQKKVPPFYGEPPAGMGEDPIISRIFGTKQPEVSHETFNGYGSSQGIYTGVVKVVKGPEEFSKVKQGDVLVCRTTTPPWTVLFSIVGAVITDAGGILSHAGTVAREYGIPAVVGSRVATSILKDGDLVTVDGTSGVVTFGKR</sequence>
<evidence type="ECO:0000259" key="1">
    <source>
        <dbReference type="Pfam" id="PF00391"/>
    </source>
</evidence>
<organism evidence="2 3">
    <name type="scientific">Ammoniphilus resinae</name>
    <dbReference type="NCBI Taxonomy" id="861532"/>
    <lineage>
        <taxon>Bacteria</taxon>
        <taxon>Bacillati</taxon>
        <taxon>Bacillota</taxon>
        <taxon>Bacilli</taxon>
        <taxon>Bacillales</taxon>
        <taxon>Paenibacillaceae</taxon>
        <taxon>Aneurinibacillus group</taxon>
        <taxon>Ammoniphilus</taxon>
    </lineage>
</organism>
<keyword evidence="2" id="KW-0670">Pyruvate</keyword>
<dbReference type="PANTHER" id="PTHR43615">
    <property type="entry name" value="PHOSPHOENOLPYRUVATE SYNTHASE-RELATED"/>
    <property type="match status" value="1"/>
</dbReference>
<dbReference type="InterPro" id="IPR008279">
    <property type="entry name" value="PEP-util_enz_mobile_dom"/>
</dbReference>
<dbReference type="InterPro" id="IPR051549">
    <property type="entry name" value="PEP_Utilizing_Enz"/>
</dbReference>
<dbReference type="Pfam" id="PF00391">
    <property type="entry name" value="PEP-utilizers"/>
    <property type="match status" value="1"/>
</dbReference>
<name>A0ABS4GPB6_9BACL</name>
<protein>
    <submittedName>
        <fullName evidence="2">Pyruvate,water dikinase</fullName>
        <ecNumber evidence="2">2.7.9.2</ecNumber>
    </submittedName>
</protein>
<accession>A0ABS4GPB6</accession>
<dbReference type="Proteomes" id="UP001519343">
    <property type="component" value="Unassembled WGS sequence"/>
</dbReference>
<dbReference type="InterPro" id="IPR036637">
    <property type="entry name" value="Phosphohistidine_dom_sf"/>
</dbReference>
<comment type="caution">
    <text evidence="2">The sequence shown here is derived from an EMBL/GenBank/DDBJ whole genome shotgun (WGS) entry which is preliminary data.</text>
</comment>
<dbReference type="RefSeq" id="WP_209810184.1">
    <property type="nucleotide sequence ID" value="NZ_JAGGKT010000005.1"/>
</dbReference>
<evidence type="ECO:0000313" key="3">
    <source>
        <dbReference type="Proteomes" id="UP001519343"/>
    </source>
</evidence>
<dbReference type="SUPFAM" id="SSF52009">
    <property type="entry name" value="Phosphohistidine domain"/>
    <property type="match status" value="1"/>
</dbReference>
<reference evidence="2 3" key="1">
    <citation type="submission" date="2021-03" db="EMBL/GenBank/DDBJ databases">
        <title>Genomic Encyclopedia of Type Strains, Phase IV (KMG-IV): sequencing the most valuable type-strain genomes for metagenomic binning, comparative biology and taxonomic classification.</title>
        <authorList>
            <person name="Goeker M."/>
        </authorList>
    </citation>
    <scope>NUCLEOTIDE SEQUENCE [LARGE SCALE GENOMIC DNA]</scope>
    <source>
        <strain evidence="2 3">DSM 24738</strain>
    </source>
</reference>
<proteinExistence type="predicted"/>
<dbReference type="PANTHER" id="PTHR43615:SF1">
    <property type="entry name" value="PPDK_N DOMAIN-CONTAINING PROTEIN"/>
    <property type="match status" value="1"/>
</dbReference>
<feature type="domain" description="PEP-utilising enzyme mobile" evidence="1">
    <location>
        <begin position="466"/>
        <end position="536"/>
    </location>
</feature>
<dbReference type="Gene3D" id="3.50.30.10">
    <property type="entry name" value="Phosphohistidine domain"/>
    <property type="match status" value="1"/>
</dbReference>
<dbReference type="GO" id="GO:0008986">
    <property type="term" value="F:pyruvate, water dikinase activity"/>
    <property type="evidence" value="ECO:0007669"/>
    <property type="project" value="UniProtKB-EC"/>
</dbReference>
<dbReference type="EMBL" id="JAGGKT010000005">
    <property type="protein sequence ID" value="MBP1932120.1"/>
    <property type="molecule type" value="Genomic_DNA"/>
</dbReference>
<keyword evidence="3" id="KW-1185">Reference proteome</keyword>
<keyword evidence="2" id="KW-0808">Transferase</keyword>